<reference evidence="3" key="1">
    <citation type="submission" date="2016-10" db="EMBL/GenBank/DDBJ databases">
        <authorList>
            <person name="Varghese N."/>
            <person name="Submissions S."/>
        </authorList>
    </citation>
    <scope>NUCLEOTIDE SEQUENCE [LARGE SCALE GENOMIC DNA]</scope>
    <source>
        <strain evidence="3">Nm76</strain>
    </source>
</reference>
<protein>
    <submittedName>
        <fullName evidence="2">Phospholipid/cholesterol/gamma-HCH transport system permease protein</fullName>
    </submittedName>
</protein>
<dbReference type="Pfam" id="PF02405">
    <property type="entry name" value="MlaE"/>
    <property type="match status" value="1"/>
</dbReference>
<dbReference type="STRING" id="42354.SAMN05216333_11371"/>
<dbReference type="PANTHER" id="PTHR30188">
    <property type="entry name" value="ABC TRANSPORTER PERMEASE PROTEIN-RELATED"/>
    <property type="match status" value="1"/>
</dbReference>
<feature type="transmembrane region" description="Helical" evidence="1">
    <location>
        <begin position="186"/>
        <end position="206"/>
    </location>
</feature>
<dbReference type="GO" id="GO:0043190">
    <property type="term" value="C:ATP-binding cassette (ABC) transporter complex"/>
    <property type="evidence" value="ECO:0007669"/>
    <property type="project" value="InterPro"/>
</dbReference>
<keyword evidence="1" id="KW-1133">Transmembrane helix</keyword>
<dbReference type="Proteomes" id="UP000198814">
    <property type="component" value="Unassembled WGS sequence"/>
</dbReference>
<feature type="transmembrane region" description="Helical" evidence="1">
    <location>
        <begin position="331"/>
        <end position="354"/>
    </location>
</feature>
<evidence type="ECO:0000313" key="2">
    <source>
        <dbReference type="EMBL" id="SEO62102.1"/>
    </source>
</evidence>
<keyword evidence="1" id="KW-0472">Membrane</keyword>
<feature type="transmembrane region" description="Helical" evidence="1">
    <location>
        <begin position="218"/>
        <end position="242"/>
    </location>
</feature>
<gene>
    <name evidence="2" type="ORF">SAMN05216333_11371</name>
</gene>
<evidence type="ECO:0000256" key="1">
    <source>
        <dbReference type="SAM" id="Phobius"/>
    </source>
</evidence>
<accession>A0A1H8R6T7</accession>
<keyword evidence="3" id="KW-1185">Reference proteome</keyword>
<keyword evidence="1" id="KW-0812">Transmembrane</keyword>
<name>A0A1H8R6T7_9PROT</name>
<dbReference type="EMBL" id="FODO01000013">
    <property type="protein sequence ID" value="SEO62102.1"/>
    <property type="molecule type" value="Genomic_DNA"/>
</dbReference>
<evidence type="ECO:0000313" key="3">
    <source>
        <dbReference type="Proteomes" id="UP000198814"/>
    </source>
</evidence>
<feature type="transmembrane region" description="Helical" evidence="1">
    <location>
        <begin position="154"/>
        <end position="174"/>
    </location>
</feature>
<dbReference type="GO" id="GO:0005548">
    <property type="term" value="F:phospholipid transporter activity"/>
    <property type="evidence" value="ECO:0007669"/>
    <property type="project" value="TreeGrafter"/>
</dbReference>
<proteinExistence type="predicted"/>
<feature type="transmembrane region" description="Helical" evidence="1">
    <location>
        <begin position="366"/>
        <end position="389"/>
    </location>
</feature>
<dbReference type="InterPro" id="IPR030802">
    <property type="entry name" value="Permease_MalE"/>
</dbReference>
<feature type="transmembrane region" description="Helical" evidence="1">
    <location>
        <begin position="281"/>
        <end position="311"/>
    </location>
</feature>
<sequence length="395" mass="43031">MTILGIPMNEPKPELMHTSDPPANTMQQWFQLSTRAGLAHIVLTGNYTLTALEPILKSLMDELSKQAKNRDLHWDLTGIQQMDIAGTTLLWRAWKAQRPEHLQLRPEHEKMFARLEQLPAIKTETPYRDLLWPLTAVGGLALLLWQHAIGLVSLIGQLLLDVIYLFRNPVYIPWREISANLYRTGAQALGITALVGFLIGIVLSYLSSKQLQLFGADIFIINILGISIIRELGPMLAAILVAGRSGSSMTAQLGVMRVTQELDALTVMGISHSQRLILPKVLGLGIAMPLLVVWTSAIALLGGIVAAEWQLGLNSQYFVSALPDAVPIANLWLGLGKGVVCGMVIALIACHFGLRIKPNTESLGEGTTSSVVTAITMVIIIDAIFAVLFSDVGLT</sequence>
<dbReference type="AlphaFoldDB" id="A0A1H8R6T7"/>
<organism evidence="2 3">
    <name type="scientific">Nitrosomonas oligotropha</name>
    <dbReference type="NCBI Taxonomy" id="42354"/>
    <lineage>
        <taxon>Bacteria</taxon>
        <taxon>Pseudomonadati</taxon>
        <taxon>Pseudomonadota</taxon>
        <taxon>Betaproteobacteria</taxon>
        <taxon>Nitrosomonadales</taxon>
        <taxon>Nitrosomonadaceae</taxon>
        <taxon>Nitrosomonas</taxon>
    </lineage>
</organism>
<dbReference type="PANTHER" id="PTHR30188:SF3">
    <property type="entry name" value="ABC TRANSPORTER PERMEASE"/>
    <property type="match status" value="1"/>
</dbReference>